<evidence type="ECO:0000256" key="5">
    <source>
        <dbReference type="ARBA" id="ARBA00024416"/>
    </source>
</evidence>
<keyword evidence="1" id="KW-0328">Glycosyltransferase</keyword>
<accession>A0A1T4JX55</accession>
<evidence type="ECO:0000256" key="1">
    <source>
        <dbReference type="ARBA" id="ARBA00022676"/>
    </source>
</evidence>
<dbReference type="EMBL" id="FUWX01000004">
    <property type="protein sequence ID" value="SJZ34832.1"/>
    <property type="molecule type" value="Genomic_DNA"/>
</dbReference>
<dbReference type="InterPro" id="IPR016633">
    <property type="entry name" value="EarP"/>
</dbReference>
<keyword evidence="2" id="KW-0808">Transferase</keyword>
<dbReference type="GO" id="GO:0106361">
    <property type="term" value="F:protein-arginine rhamnosyltransferase activity"/>
    <property type="evidence" value="ECO:0007669"/>
    <property type="project" value="InterPro"/>
</dbReference>
<gene>
    <name evidence="9" type="ORF">SAMN02745174_00157</name>
</gene>
<evidence type="ECO:0000256" key="6">
    <source>
        <dbReference type="ARBA" id="ARBA00030025"/>
    </source>
</evidence>
<evidence type="ECO:0000256" key="3">
    <source>
        <dbReference type="ARBA" id="ARBA00024303"/>
    </source>
</evidence>
<comment type="function">
    <text evidence="3">Protein-arginine rhamnosyltransferase that catalyzes the transfer of a single rhamnose to elongation factor P (EF-P) on 'Lys-32', a modification required for EF-P-dependent rescue of polyproline stalled ribosomes.</text>
</comment>
<name>A0A1T4JX55_9FUSO</name>
<dbReference type="OrthoDB" id="209085at2"/>
<feature type="coiled-coil region" evidence="8">
    <location>
        <begin position="161"/>
        <end position="212"/>
    </location>
</feature>
<evidence type="ECO:0000313" key="9">
    <source>
        <dbReference type="EMBL" id="SJZ34832.1"/>
    </source>
</evidence>
<comment type="catalytic activity">
    <reaction evidence="7">
        <text>dTDP-beta-L-rhamnose + L-arginyl-[protein] = N(omega)-(alpha-L-rhamnosyl)-L-arginyl-[protein] + dTDP + H(+)</text>
        <dbReference type="Rhea" id="RHEA:66692"/>
        <dbReference type="Rhea" id="RHEA-COMP:10532"/>
        <dbReference type="Rhea" id="RHEA-COMP:17096"/>
        <dbReference type="ChEBI" id="CHEBI:15378"/>
        <dbReference type="ChEBI" id="CHEBI:29965"/>
        <dbReference type="ChEBI" id="CHEBI:57510"/>
        <dbReference type="ChEBI" id="CHEBI:58369"/>
        <dbReference type="ChEBI" id="CHEBI:167445"/>
    </reaction>
    <physiologicalReaction direction="left-to-right" evidence="7">
        <dbReference type="Rhea" id="RHEA:66693"/>
    </physiologicalReaction>
</comment>
<protein>
    <recommendedName>
        <fullName evidence="5">Protein-arginine rhamnosyltransferase</fullName>
    </recommendedName>
    <alternativeName>
        <fullName evidence="6">EF-P arginine rhamnosyltransferase</fullName>
    </alternativeName>
</protein>
<evidence type="ECO:0000256" key="2">
    <source>
        <dbReference type="ARBA" id="ARBA00022679"/>
    </source>
</evidence>
<evidence type="ECO:0000313" key="10">
    <source>
        <dbReference type="Proteomes" id="UP000191153"/>
    </source>
</evidence>
<comment type="similarity">
    <text evidence="4">Belongs to the glycosyltransferase 104 family.</text>
</comment>
<evidence type="ECO:0000256" key="7">
    <source>
        <dbReference type="ARBA" id="ARBA00048472"/>
    </source>
</evidence>
<dbReference type="Pfam" id="PF10093">
    <property type="entry name" value="EarP"/>
    <property type="match status" value="1"/>
</dbReference>
<evidence type="ECO:0000256" key="4">
    <source>
        <dbReference type="ARBA" id="ARBA00024346"/>
    </source>
</evidence>
<sequence>MKIQSLDIFCDIIDNFGDIGVVYRIAKELKKKYLDEIKIRVFLNRLDEFMAINKRCQDLEIQEIDGITYIKESYLVKNICTIETANVIIEAFGCNIFEGYLTKAKKESSLLINLEYLSAEDWIEDFHLQESFLGAPKLKKYFFMPGFTEKTGGVIVDSLFLERKEKVLKNKEKYLEKYLNEIDYSNKMIGTIFSYEKNYMNLLEQLKDYKKEILLLLMGEKTQNSFKEIFKEISVENFGKTYKYGKITMHFMEFLNQEEYEEVINVVDFNFVRGEDSFIRALLTGKPFLWHAYLQDELGHMDKVEGFIDKENKILCEKYKDVLHKHSKLLRDYNFRRENSLERSGEDYLDFFENIDSLNNISSDYSEFLIKKCNLINKLYNFIESFKED</sequence>
<keyword evidence="8" id="KW-0175">Coiled coil</keyword>
<dbReference type="Proteomes" id="UP000191153">
    <property type="component" value="Unassembled WGS sequence"/>
</dbReference>
<organism evidence="9 10">
    <name type="scientific">Cetobacterium ceti</name>
    <dbReference type="NCBI Taxonomy" id="180163"/>
    <lineage>
        <taxon>Bacteria</taxon>
        <taxon>Fusobacteriati</taxon>
        <taxon>Fusobacteriota</taxon>
        <taxon>Fusobacteriia</taxon>
        <taxon>Fusobacteriales</taxon>
        <taxon>Fusobacteriaceae</taxon>
        <taxon>Cetobacterium</taxon>
    </lineage>
</organism>
<evidence type="ECO:0000256" key="8">
    <source>
        <dbReference type="SAM" id="Coils"/>
    </source>
</evidence>
<dbReference type="AlphaFoldDB" id="A0A1T4JX55"/>
<reference evidence="9 10" key="1">
    <citation type="submission" date="2017-02" db="EMBL/GenBank/DDBJ databases">
        <authorList>
            <person name="Peterson S.W."/>
        </authorList>
    </citation>
    <scope>NUCLEOTIDE SEQUENCE [LARGE SCALE GENOMIC DNA]</scope>
    <source>
        <strain evidence="9 10">ATCC 700028</strain>
    </source>
</reference>
<keyword evidence="10" id="KW-1185">Reference proteome</keyword>
<dbReference type="STRING" id="180163.SAMN02745174_00157"/>
<proteinExistence type="inferred from homology"/>
<dbReference type="RefSeq" id="WP_078692705.1">
    <property type="nucleotide sequence ID" value="NZ_FUWX01000004.1"/>
</dbReference>